<dbReference type="GO" id="GO:0019028">
    <property type="term" value="C:viral capsid"/>
    <property type="evidence" value="ECO:0007669"/>
    <property type="project" value="InterPro"/>
</dbReference>
<protein>
    <submittedName>
        <fullName evidence="4">VP6</fullName>
    </submittedName>
</protein>
<dbReference type="GO" id="GO:0005198">
    <property type="term" value="F:structural molecule activity"/>
    <property type="evidence" value="ECO:0007669"/>
    <property type="project" value="InterPro"/>
</dbReference>
<evidence type="ECO:0000313" key="5">
    <source>
        <dbReference type="EMBL" id="AXB87391.1"/>
    </source>
</evidence>
<dbReference type="InterPro" id="IPR001399">
    <property type="entry name" value="Orbi_VP6"/>
</dbReference>
<proteinExistence type="predicted"/>
<accession>A0A2Z5EMF7</accession>
<organism evidence="4">
    <name type="scientific">Equine encephalosis virus</name>
    <dbReference type="NCBI Taxonomy" id="201490"/>
    <lineage>
        <taxon>Viruses</taxon>
        <taxon>Riboviria</taxon>
        <taxon>Orthornavirae</taxon>
        <taxon>Duplornaviricota</taxon>
        <taxon>Resentoviricetes</taxon>
        <taxon>Reovirales</taxon>
        <taxon>Sedoreoviridae</taxon>
        <taxon>Orbivirus</taxon>
        <taxon>Orbivirus betaequi</taxon>
    </lineage>
</organism>
<sequence>MSSGLFLAPGDVLEKGREKLKQLGIEVKIKPWQTAKKEDGLQNGSADKGNTGSGELRGAGKTGTTDVERVGGDERGSSAGEDGRELAQEAVEGRSQKKGAVRTEGGTDGGEYKKTAGEDGISSGPGSNGRTPAGGSRGEEKATERGARRLQKTEGGKEVPADGAGRDERGDDRGRGRGNEYRVLAEGVAECVYKKYGIKLPVGDGEGKVIIIEKALSKDLKIDPDDYQRQFDELKAGGGKGGKILKEQIISVNSKGKLESLLKVDARSNLQETIKGDLKYRLGTNDISAIGRATMIFSTSTGDTGWKEVMREAAKNANIMMYTHEGDSDPIVHLITLLEHL</sequence>
<feature type="compositionally biased region" description="Gly residues" evidence="3">
    <location>
        <begin position="51"/>
        <end position="61"/>
    </location>
</feature>
<dbReference type="EMBL" id="MG470853">
    <property type="protein sequence ID" value="AXB87381.1"/>
    <property type="molecule type" value="Genomic_RNA"/>
</dbReference>
<reference evidence="4" key="1">
    <citation type="journal article" date="2018" name="Emerg. Infect. Dis.">
        <title>Equine Encephalosis Virus in India, 2008.</title>
        <authorList>
            <person name="Yadav P.D."/>
            <person name="Albarino C.G."/>
            <person name="Nyayanit D.A."/>
            <person name="Guerrero L."/>
            <person name="Jenks M.H."/>
            <person name="Sarkale P."/>
            <person name="Nichol S.T."/>
            <person name="Mourya D.T."/>
        </authorList>
    </citation>
    <scope>NUCLEOTIDE SEQUENCE</scope>
    <source>
        <strain evidence="4">88403/blood</strain>
        <strain evidence="5">88403/lungs</strain>
    </source>
</reference>
<evidence type="ECO:0000256" key="1">
    <source>
        <dbReference type="ARBA" id="ARBA00004328"/>
    </source>
</evidence>
<evidence type="ECO:0000256" key="3">
    <source>
        <dbReference type="SAM" id="MobiDB-lite"/>
    </source>
</evidence>
<feature type="region of interest" description="Disordered" evidence="3">
    <location>
        <begin position="30"/>
        <end position="178"/>
    </location>
</feature>
<dbReference type="EMBL" id="MG470863">
    <property type="protein sequence ID" value="AXB87391.1"/>
    <property type="molecule type" value="Genomic_RNA"/>
</dbReference>
<evidence type="ECO:0000313" key="4">
    <source>
        <dbReference type="EMBL" id="AXB87381.1"/>
    </source>
</evidence>
<evidence type="ECO:0000256" key="2">
    <source>
        <dbReference type="ARBA" id="ARBA00022844"/>
    </source>
</evidence>
<feature type="compositionally biased region" description="Basic and acidic residues" evidence="3">
    <location>
        <begin position="137"/>
        <end position="178"/>
    </location>
</feature>
<name>A0A2Z5EMF7_9REOV</name>
<comment type="subcellular location">
    <subcellularLocation>
        <location evidence="1">Virion</location>
    </subcellularLocation>
</comment>
<keyword evidence="2" id="KW-0946">Virion</keyword>
<feature type="compositionally biased region" description="Basic and acidic residues" evidence="3">
    <location>
        <begin position="66"/>
        <end position="95"/>
    </location>
</feature>
<dbReference type="Pfam" id="PF01516">
    <property type="entry name" value="Orbi_VP6"/>
    <property type="match status" value="1"/>
</dbReference>